<dbReference type="HOGENOM" id="CLU_3217330_0_0_9"/>
<dbReference type="STRING" id="1508404.JMA_00010"/>
<dbReference type="AlphaFoldDB" id="A0A0B5ALE4"/>
<accession>A0A0B5ALE4</accession>
<keyword evidence="1" id="KW-0472">Membrane</keyword>
<organism evidence="2 3">
    <name type="scientific">Jeotgalibacillus malaysiensis</name>
    <dbReference type="NCBI Taxonomy" id="1508404"/>
    <lineage>
        <taxon>Bacteria</taxon>
        <taxon>Bacillati</taxon>
        <taxon>Bacillota</taxon>
        <taxon>Bacilli</taxon>
        <taxon>Bacillales</taxon>
        <taxon>Caryophanaceae</taxon>
        <taxon>Jeotgalibacillus</taxon>
    </lineage>
</organism>
<keyword evidence="1" id="KW-0812">Transmembrane</keyword>
<evidence type="ECO:0000256" key="1">
    <source>
        <dbReference type="SAM" id="Phobius"/>
    </source>
</evidence>
<evidence type="ECO:0000313" key="2">
    <source>
        <dbReference type="EMBL" id="AJD89318.1"/>
    </source>
</evidence>
<keyword evidence="3" id="KW-1185">Reference proteome</keyword>
<dbReference type="Proteomes" id="UP000031449">
    <property type="component" value="Chromosome"/>
</dbReference>
<proteinExistence type="predicted"/>
<keyword evidence="1" id="KW-1133">Transmembrane helix</keyword>
<gene>
    <name evidence="2" type="ORF">JMA_00010</name>
</gene>
<dbReference type="EMBL" id="CP009416">
    <property type="protein sequence ID" value="AJD89318.1"/>
    <property type="molecule type" value="Genomic_DNA"/>
</dbReference>
<reference evidence="2 3" key="1">
    <citation type="submission" date="2014-08" db="EMBL/GenBank/DDBJ databases">
        <title>Complete genome of a marine bacteria Jeotgalibacillus malaysiensis.</title>
        <authorList>
            <person name="Yaakop A.S."/>
            <person name="Chan K.-G."/>
            <person name="Goh K.M."/>
        </authorList>
    </citation>
    <scope>NUCLEOTIDE SEQUENCE [LARGE SCALE GENOMIC DNA]</scope>
    <source>
        <strain evidence="2 3">D5</strain>
    </source>
</reference>
<dbReference type="KEGG" id="jeo:JMA_00010"/>
<sequence length="44" mass="5301">MHVKSCPQLLDIVDTSRIRLFSLFMMMYIYEFSLSGILFLKNIW</sequence>
<name>A0A0B5ALE4_9BACL</name>
<evidence type="ECO:0000313" key="3">
    <source>
        <dbReference type="Proteomes" id="UP000031449"/>
    </source>
</evidence>
<dbReference type="BioCyc" id="JESP1508404:G14D9-9179-MONOMER"/>
<protein>
    <submittedName>
        <fullName evidence="2">Uncharacterized protein</fullName>
    </submittedName>
</protein>
<feature type="transmembrane region" description="Helical" evidence="1">
    <location>
        <begin position="20"/>
        <end position="40"/>
    </location>
</feature>